<dbReference type="InterPro" id="IPR029058">
    <property type="entry name" value="AB_hydrolase_fold"/>
</dbReference>
<dbReference type="InterPro" id="IPR050228">
    <property type="entry name" value="Carboxylesterase_BioH"/>
</dbReference>
<dbReference type="EMBL" id="VKKG01000006">
    <property type="protein sequence ID" value="TRY16900.1"/>
    <property type="molecule type" value="Genomic_DNA"/>
</dbReference>
<dbReference type="PANTHER" id="PTHR43194:SF2">
    <property type="entry name" value="PEROXISOMAL MEMBRANE PROTEIN LPX1"/>
    <property type="match status" value="1"/>
</dbReference>
<organism evidence="2 3">
    <name type="scientific">Tessaracoccus rhinocerotis</name>
    <dbReference type="NCBI Taxonomy" id="1689449"/>
    <lineage>
        <taxon>Bacteria</taxon>
        <taxon>Bacillati</taxon>
        <taxon>Actinomycetota</taxon>
        <taxon>Actinomycetes</taxon>
        <taxon>Propionibacteriales</taxon>
        <taxon>Propionibacteriaceae</taxon>
        <taxon>Tessaracoccus</taxon>
    </lineage>
</organism>
<dbReference type="RefSeq" id="WP_143939043.1">
    <property type="nucleotide sequence ID" value="NZ_VKKG01000006.1"/>
</dbReference>
<proteinExistence type="predicted"/>
<keyword evidence="2" id="KW-0378">Hydrolase</keyword>
<keyword evidence="3" id="KW-1185">Reference proteome</keyword>
<dbReference type="GO" id="GO:0016787">
    <property type="term" value="F:hydrolase activity"/>
    <property type="evidence" value="ECO:0007669"/>
    <property type="project" value="UniProtKB-KW"/>
</dbReference>
<dbReference type="Gene3D" id="3.40.50.1820">
    <property type="entry name" value="alpha/beta hydrolase"/>
    <property type="match status" value="1"/>
</dbReference>
<dbReference type="Pfam" id="PF12697">
    <property type="entry name" value="Abhydrolase_6"/>
    <property type="match status" value="1"/>
</dbReference>
<dbReference type="InterPro" id="IPR000073">
    <property type="entry name" value="AB_hydrolase_1"/>
</dbReference>
<feature type="domain" description="AB hydrolase-1" evidence="1">
    <location>
        <begin position="9"/>
        <end position="233"/>
    </location>
</feature>
<dbReference type="AlphaFoldDB" id="A0A553JWU5"/>
<comment type="caution">
    <text evidence="2">The sequence shown here is derived from an EMBL/GenBank/DDBJ whole genome shotgun (WGS) entry which is preliminary data.</text>
</comment>
<sequence length="240" mass="24870">MGDQPARPVVLVHGLRTSATMWDQQRPILEATGRAVFTPDLPGHGTRRDEPFTPEGAVAAVSGAVARAAAATGRDVDLVGCSLGGMVAIHAAADRPPHVASLVAANCAVQPGRRTAGLYGLAIRALHGLPGAPARSGGPLLRRLLGESGALAYVRGGTADDDAVRAALGAVAAWDLRADLARIDVPVTILSSRFDQLRLQERSFAVAAPRGRLVVLDHGTHLAPLAEPDRWTAALVRALA</sequence>
<evidence type="ECO:0000259" key="1">
    <source>
        <dbReference type="Pfam" id="PF12697"/>
    </source>
</evidence>
<name>A0A553JWU5_9ACTN</name>
<evidence type="ECO:0000313" key="3">
    <source>
        <dbReference type="Proteomes" id="UP000317638"/>
    </source>
</evidence>
<gene>
    <name evidence="2" type="ORF">FOJ82_13605</name>
</gene>
<dbReference type="SUPFAM" id="SSF53474">
    <property type="entry name" value="alpha/beta-Hydrolases"/>
    <property type="match status" value="1"/>
</dbReference>
<dbReference type="PANTHER" id="PTHR43194">
    <property type="entry name" value="HYDROLASE ALPHA/BETA FOLD FAMILY"/>
    <property type="match status" value="1"/>
</dbReference>
<dbReference type="OrthoDB" id="5495375at2"/>
<evidence type="ECO:0000313" key="2">
    <source>
        <dbReference type="EMBL" id="TRY16900.1"/>
    </source>
</evidence>
<reference evidence="2 3" key="1">
    <citation type="submission" date="2019-07" db="EMBL/GenBank/DDBJ databases">
        <authorList>
            <person name="Zhou L.-Y."/>
        </authorList>
    </citation>
    <scope>NUCLEOTIDE SEQUENCE [LARGE SCALE GENOMIC DNA]</scope>
    <source>
        <strain evidence="2 3">YIM 101269</strain>
    </source>
</reference>
<dbReference type="Proteomes" id="UP000317638">
    <property type="component" value="Unassembled WGS sequence"/>
</dbReference>
<accession>A0A553JWU5</accession>
<protein>
    <submittedName>
        <fullName evidence="2">Alpha/beta hydrolase</fullName>
    </submittedName>
</protein>